<reference evidence="1 2" key="1">
    <citation type="submission" date="2021-06" db="EMBL/GenBank/DDBJ databases">
        <authorList>
            <person name="Sun Q."/>
            <person name="Li D."/>
        </authorList>
    </citation>
    <scope>NUCLEOTIDE SEQUENCE [LARGE SCALE GENOMIC DNA]</scope>
    <source>
        <strain evidence="1 2">MSJ-1</strain>
    </source>
</reference>
<accession>A0ABS6FH23</accession>
<comment type="caution">
    <text evidence="1">The sequence shown here is derived from an EMBL/GenBank/DDBJ whole genome shotgun (WGS) entry which is preliminary data.</text>
</comment>
<sequence>MIRIGLGIRQKEKLIKEYLGKNDIRDVFVLYSEKYHQKLNIGREYEEIEYNEWEMYRTFYPMIEKVRPDSLIIVNEALRTTNYQDLKVNCATVWINQTPHRIIFNTLPFIDNKEDFRILQKLDQGMKQVEKFDYVQLQLQDIRIKPYKIKLEVIEMIKTTYKQKVSYDKLRDKLALEIEENANKDPNNLPRRLQLKAGDYKKSSIKEDLFYIARNGRFKLDNVETYQNFDKNKNHIIIDLPTSRMNLVDYIIDTKTNKLEYISTDLSIDTYMVNEFSKWKGRLDAFYAKANLY</sequence>
<dbReference type="Proteomes" id="UP000783742">
    <property type="component" value="Unassembled WGS sequence"/>
</dbReference>
<dbReference type="RefSeq" id="WP_216549303.1">
    <property type="nucleotide sequence ID" value="NZ_JAHLQO010000004.1"/>
</dbReference>
<dbReference type="EMBL" id="JAHLQO010000004">
    <property type="protein sequence ID" value="MBU5669470.1"/>
    <property type="molecule type" value="Genomic_DNA"/>
</dbReference>
<evidence type="ECO:0000313" key="2">
    <source>
        <dbReference type="Proteomes" id="UP000783742"/>
    </source>
</evidence>
<gene>
    <name evidence="1" type="ORF">KQI68_06415</name>
</gene>
<protein>
    <submittedName>
        <fullName evidence="1">Uncharacterized protein</fullName>
    </submittedName>
</protein>
<evidence type="ECO:0000313" key="1">
    <source>
        <dbReference type="EMBL" id="MBU5669470.1"/>
    </source>
</evidence>
<name>A0ABS6FH23_9FIRM</name>
<proteinExistence type="predicted"/>
<keyword evidence="2" id="KW-1185">Reference proteome</keyword>
<organism evidence="1 2">
    <name type="scientific">Peptoniphilus ovalis</name>
    <dbReference type="NCBI Taxonomy" id="2841503"/>
    <lineage>
        <taxon>Bacteria</taxon>
        <taxon>Bacillati</taxon>
        <taxon>Bacillota</taxon>
        <taxon>Tissierellia</taxon>
        <taxon>Tissierellales</taxon>
        <taxon>Peptoniphilaceae</taxon>
        <taxon>Peptoniphilus</taxon>
    </lineage>
</organism>